<evidence type="ECO:0000313" key="3">
    <source>
        <dbReference type="EMBL" id="CEG45618.1"/>
    </source>
</evidence>
<organism evidence="3 4">
    <name type="scientific">Plasmopara halstedii</name>
    <name type="common">Downy mildew of sunflower</name>
    <dbReference type="NCBI Taxonomy" id="4781"/>
    <lineage>
        <taxon>Eukaryota</taxon>
        <taxon>Sar</taxon>
        <taxon>Stramenopiles</taxon>
        <taxon>Oomycota</taxon>
        <taxon>Peronosporomycetes</taxon>
        <taxon>Peronosporales</taxon>
        <taxon>Peronosporaceae</taxon>
        <taxon>Plasmopara</taxon>
    </lineage>
</organism>
<keyword evidence="4" id="KW-1185">Reference proteome</keyword>
<evidence type="ECO:0000256" key="2">
    <source>
        <dbReference type="SAM" id="Phobius"/>
    </source>
</evidence>
<dbReference type="AlphaFoldDB" id="A0A0P1AWH7"/>
<keyword evidence="2" id="KW-0472">Membrane</keyword>
<evidence type="ECO:0000256" key="1">
    <source>
        <dbReference type="SAM" id="MobiDB-lite"/>
    </source>
</evidence>
<accession>A0A0P1AWH7</accession>
<keyword evidence="2" id="KW-0812">Transmembrane</keyword>
<dbReference type="RefSeq" id="XP_024581987.1">
    <property type="nucleotide sequence ID" value="XM_024716383.1"/>
</dbReference>
<sequence>MSKAAQFVSFHNLQRTPPISKPLMHLYHFFLATMVILVMSTEVFTEKTMQTSSNVNQLRTTEPAASDDAATSNEERHYTIAVPPNIVQSKAAKEFTTVTTYDNNGLLQRVVKWIDTWFINFMS</sequence>
<name>A0A0P1AWH7_PLAHL</name>
<reference evidence="4" key="1">
    <citation type="submission" date="2014-09" db="EMBL/GenBank/DDBJ databases">
        <authorList>
            <person name="Sharma Rahul"/>
            <person name="Thines Marco"/>
        </authorList>
    </citation>
    <scope>NUCLEOTIDE SEQUENCE [LARGE SCALE GENOMIC DNA]</scope>
</reference>
<protein>
    <recommendedName>
        <fullName evidence="5">RxLR-like protein</fullName>
    </recommendedName>
</protein>
<dbReference type="EMBL" id="CCYD01001640">
    <property type="protein sequence ID" value="CEG45618.1"/>
    <property type="molecule type" value="Genomic_DNA"/>
</dbReference>
<dbReference type="GeneID" id="36396958"/>
<proteinExistence type="predicted"/>
<feature type="transmembrane region" description="Helical" evidence="2">
    <location>
        <begin position="26"/>
        <end position="44"/>
    </location>
</feature>
<dbReference type="OrthoDB" id="122142at2759"/>
<keyword evidence="2" id="KW-1133">Transmembrane helix</keyword>
<evidence type="ECO:0008006" key="5">
    <source>
        <dbReference type="Google" id="ProtNLM"/>
    </source>
</evidence>
<feature type="region of interest" description="Disordered" evidence="1">
    <location>
        <begin position="52"/>
        <end position="73"/>
    </location>
</feature>
<evidence type="ECO:0000313" key="4">
    <source>
        <dbReference type="Proteomes" id="UP000054928"/>
    </source>
</evidence>
<dbReference type="Proteomes" id="UP000054928">
    <property type="component" value="Unassembled WGS sequence"/>
</dbReference>